<sequence length="300" mass="33385">MAHGCSNLVTADPEVQYRLASQAFLLRHYVPAWCLCWAALNAPPSPVFSPSALPETAVSSPTLLTPPNVTDDRCQVALGSPTPKPSTKPGALDELTLTDRWWVLYLTLVGSMMDGQQSGQLGLKAQFQTEATVNGVRDVLARWHHRYDQQYQLCSPSVTSRGSLARLTPDLTTFRKSFPLHLDQVWHTVLEAYHGTASDIPSEVLVSLGLLALQYQAPSLGAQWVETWLASIPDYVLDILEEAPVKSHLTDPLVWRQQWAYAYEKVTELYLLHLLSAMGDWASAEAFLEYNQVLPVTTRQ</sequence>
<dbReference type="OrthoDB" id="3981028at2759"/>
<organism evidence="1 2">
    <name type="scientific">Dimargaris verticillata</name>
    <dbReference type="NCBI Taxonomy" id="2761393"/>
    <lineage>
        <taxon>Eukaryota</taxon>
        <taxon>Fungi</taxon>
        <taxon>Fungi incertae sedis</taxon>
        <taxon>Zoopagomycota</taxon>
        <taxon>Kickxellomycotina</taxon>
        <taxon>Dimargaritomycetes</taxon>
        <taxon>Dimargaritales</taxon>
        <taxon>Dimargaritaceae</taxon>
        <taxon>Dimargaris</taxon>
    </lineage>
</organism>
<keyword evidence="2" id="KW-1185">Reference proteome</keyword>
<comment type="caution">
    <text evidence="1">The sequence shown here is derived from an EMBL/GenBank/DDBJ whole genome shotgun (WGS) entry which is preliminary data.</text>
</comment>
<dbReference type="EMBL" id="JANBQB010001559">
    <property type="protein sequence ID" value="KAJ1970967.1"/>
    <property type="molecule type" value="Genomic_DNA"/>
</dbReference>
<name>A0A9W8B219_9FUNG</name>
<evidence type="ECO:0000313" key="2">
    <source>
        <dbReference type="Proteomes" id="UP001151582"/>
    </source>
</evidence>
<proteinExistence type="predicted"/>
<evidence type="ECO:0000313" key="1">
    <source>
        <dbReference type="EMBL" id="KAJ1970967.1"/>
    </source>
</evidence>
<dbReference type="Proteomes" id="UP001151582">
    <property type="component" value="Unassembled WGS sequence"/>
</dbReference>
<protein>
    <submittedName>
        <fullName evidence="1">Uncharacterized protein</fullName>
    </submittedName>
</protein>
<gene>
    <name evidence="1" type="ORF">H4R34_005892</name>
</gene>
<reference evidence="1" key="1">
    <citation type="submission" date="2022-07" db="EMBL/GenBank/DDBJ databases">
        <title>Phylogenomic reconstructions and comparative analyses of Kickxellomycotina fungi.</title>
        <authorList>
            <person name="Reynolds N.K."/>
            <person name="Stajich J.E."/>
            <person name="Barry K."/>
            <person name="Grigoriev I.V."/>
            <person name="Crous P."/>
            <person name="Smith M.E."/>
        </authorList>
    </citation>
    <scope>NUCLEOTIDE SEQUENCE</scope>
    <source>
        <strain evidence="1">RSA 567</strain>
    </source>
</reference>
<accession>A0A9W8B219</accession>
<dbReference type="AlphaFoldDB" id="A0A9W8B219"/>
<feature type="non-terminal residue" evidence="1">
    <location>
        <position position="300"/>
    </location>
</feature>